<comment type="caution">
    <text evidence="1">The sequence shown here is derived from an EMBL/GenBank/DDBJ whole genome shotgun (WGS) entry which is preliminary data.</text>
</comment>
<protein>
    <submittedName>
        <fullName evidence="1">Uncharacterized protein</fullName>
    </submittedName>
</protein>
<evidence type="ECO:0000313" key="2">
    <source>
        <dbReference type="Proteomes" id="UP000714275"/>
    </source>
</evidence>
<reference evidence="1" key="1">
    <citation type="journal article" date="2020" name="New Phytol.">
        <title>Comparative genomics reveals dynamic genome evolution in host specialist ectomycorrhizal fungi.</title>
        <authorList>
            <person name="Lofgren L.A."/>
            <person name="Nguyen N.H."/>
            <person name="Vilgalys R."/>
            <person name="Ruytinx J."/>
            <person name="Liao H.L."/>
            <person name="Branco S."/>
            <person name="Kuo A."/>
            <person name="LaButti K."/>
            <person name="Lipzen A."/>
            <person name="Andreopoulos W."/>
            <person name="Pangilinan J."/>
            <person name="Riley R."/>
            <person name="Hundley H."/>
            <person name="Na H."/>
            <person name="Barry K."/>
            <person name="Grigoriev I.V."/>
            <person name="Stajich J.E."/>
            <person name="Kennedy P.G."/>
        </authorList>
    </citation>
    <scope>NUCLEOTIDE SEQUENCE</scope>
    <source>
        <strain evidence="1">DOB743</strain>
    </source>
</reference>
<evidence type="ECO:0000313" key="1">
    <source>
        <dbReference type="EMBL" id="KAG1777647.1"/>
    </source>
</evidence>
<dbReference type="AlphaFoldDB" id="A0A9P7D3E1"/>
<sequence>MHASDIYLDQLNLFGTEWVFEKGNEEAVDRFPRLKFSLAPFDGMMGFGSHFVTSLYNGFAAAAGKHAAQQPCGYLDGKLALPTTMSLLRHASITQGFVEPHQGSTKRQILKISGKPGAVSGHSKLYPVFVHKCSLNAMLHALLYIATGRSGVNATRNSYGIPARKERTEIRERSFKVALALRVVGVTPVVPSAQRGRLIGRLIVGPLLSDSNSARTSQDESVRGNNPNRFSLLKDTGSSTAHVVFQLVCKARTS</sequence>
<name>A0A9P7D3E1_9AGAM</name>
<dbReference type="Proteomes" id="UP000714275">
    <property type="component" value="Unassembled WGS sequence"/>
</dbReference>
<dbReference type="EMBL" id="JABBWD010000019">
    <property type="protein sequence ID" value="KAG1777647.1"/>
    <property type="molecule type" value="Genomic_DNA"/>
</dbReference>
<proteinExistence type="predicted"/>
<gene>
    <name evidence="1" type="ORF">EV702DRAFT_1045058</name>
</gene>
<accession>A0A9P7D3E1</accession>
<keyword evidence="2" id="KW-1185">Reference proteome</keyword>
<organism evidence="1 2">
    <name type="scientific">Suillus placidus</name>
    <dbReference type="NCBI Taxonomy" id="48579"/>
    <lineage>
        <taxon>Eukaryota</taxon>
        <taxon>Fungi</taxon>
        <taxon>Dikarya</taxon>
        <taxon>Basidiomycota</taxon>
        <taxon>Agaricomycotina</taxon>
        <taxon>Agaricomycetes</taxon>
        <taxon>Agaricomycetidae</taxon>
        <taxon>Boletales</taxon>
        <taxon>Suillineae</taxon>
        <taxon>Suillaceae</taxon>
        <taxon>Suillus</taxon>
    </lineage>
</organism>